<accession>A0A4R8WWS1</accession>
<dbReference type="RefSeq" id="WP_134564833.1">
    <property type="nucleotide sequence ID" value="NZ_SOFP01000009.1"/>
</dbReference>
<sequence length="107" mass="11908">MSTVGERDSLPKSPYSASFEEWWKHYPRKESKGDAWKAWEATRKARTMPALQDLSAAADAYARKVKGDDPKFVKLPAGWIRDRKWEDETAPADGGGWGNLRALGGAA</sequence>
<dbReference type="OrthoDB" id="3383452at2"/>
<keyword evidence="2" id="KW-1185">Reference proteome</keyword>
<name>A0A4R8WWS1_9MICO</name>
<evidence type="ECO:0000313" key="2">
    <source>
        <dbReference type="Proteomes" id="UP000298412"/>
    </source>
</evidence>
<dbReference type="AlphaFoldDB" id="A0A4R8WWS1"/>
<dbReference type="EMBL" id="SOFP01000009">
    <property type="protein sequence ID" value="TFC20051.1"/>
    <property type="molecule type" value="Genomic_DNA"/>
</dbReference>
<organism evidence="1 2">
    <name type="scientific">Cryobacterium algoritolerans</name>
    <dbReference type="NCBI Taxonomy" id="1259184"/>
    <lineage>
        <taxon>Bacteria</taxon>
        <taxon>Bacillati</taxon>
        <taxon>Actinomycetota</taxon>
        <taxon>Actinomycetes</taxon>
        <taxon>Micrococcales</taxon>
        <taxon>Microbacteriaceae</taxon>
        <taxon>Cryobacterium</taxon>
    </lineage>
</organism>
<comment type="caution">
    <text evidence="1">The sequence shown here is derived from an EMBL/GenBank/DDBJ whole genome shotgun (WGS) entry which is preliminary data.</text>
</comment>
<evidence type="ECO:0000313" key="1">
    <source>
        <dbReference type="EMBL" id="TFC20051.1"/>
    </source>
</evidence>
<proteinExistence type="predicted"/>
<dbReference type="Proteomes" id="UP000298412">
    <property type="component" value="Unassembled WGS sequence"/>
</dbReference>
<reference evidence="1 2" key="1">
    <citation type="submission" date="2019-03" db="EMBL/GenBank/DDBJ databases">
        <title>Genomics of glacier-inhabiting Cryobacterium strains.</title>
        <authorList>
            <person name="Liu Q."/>
            <person name="Xin Y.-H."/>
        </authorList>
    </citation>
    <scope>NUCLEOTIDE SEQUENCE [LARGE SCALE GENOMIC DNA]</scope>
    <source>
        <strain evidence="1 2">MDT1-3</strain>
    </source>
</reference>
<gene>
    <name evidence="1" type="ORF">E3O19_01385</name>
</gene>
<protein>
    <submittedName>
        <fullName evidence="1">Uncharacterized protein</fullName>
    </submittedName>
</protein>